<accession>A0A0F3NKK0</accession>
<dbReference type="AlphaFoldDB" id="A0A0F3NKK0"/>
<sequence length="40" mass="4562">MNEEAVYGLTTSLYHAALMLYRGTDTYTVLSMYKAVHMDT</sequence>
<evidence type="ECO:0000313" key="1">
    <source>
        <dbReference type="EMBL" id="KJV68237.1"/>
    </source>
</evidence>
<comment type="caution">
    <text evidence="1">The sequence shown here is derived from an EMBL/GenBank/DDBJ whole genome shotgun (WGS) entry which is preliminary data.</text>
</comment>
<name>A0A0F3NKK0_ANAPH</name>
<dbReference type="Proteomes" id="UP000033754">
    <property type="component" value="Unassembled WGS sequence"/>
</dbReference>
<evidence type="ECO:0000313" key="2">
    <source>
        <dbReference type="Proteomes" id="UP000033754"/>
    </source>
</evidence>
<gene>
    <name evidence="1" type="ORF">EPHNCH_0342</name>
</gene>
<dbReference type="EMBL" id="LANT01000001">
    <property type="protein sequence ID" value="KJV68237.1"/>
    <property type="molecule type" value="Genomic_DNA"/>
</dbReference>
<dbReference type="PATRIC" id="fig|1359161.3.peg.356"/>
<proteinExistence type="predicted"/>
<reference evidence="1 2" key="1">
    <citation type="submission" date="2015-01" db="EMBL/GenBank/DDBJ databases">
        <title>Genome Sequencing of Rickettsiales.</title>
        <authorList>
            <person name="Daugherty S.C."/>
            <person name="Su Q."/>
            <person name="Abolude K."/>
            <person name="Beier-Sexton M."/>
            <person name="Carlyon J.A."/>
            <person name="Carter R."/>
            <person name="Day N.P."/>
            <person name="Dumler S.J."/>
            <person name="Dyachenko V."/>
            <person name="Godinez A."/>
            <person name="Kurtti T.J."/>
            <person name="Lichay M."/>
            <person name="Mullins K.E."/>
            <person name="Ott S."/>
            <person name="Pappas-Brown V."/>
            <person name="Paris D.H."/>
            <person name="Patel P."/>
            <person name="Richards A.L."/>
            <person name="Sadzewicz L."/>
            <person name="Sears K."/>
            <person name="Seidman D."/>
            <person name="Sengamalay N."/>
            <person name="Stenos J."/>
            <person name="Tallon L.J."/>
            <person name="Vincent G."/>
            <person name="Fraser C.M."/>
            <person name="Munderloh U."/>
            <person name="Dunning-Hotopp J.C."/>
        </authorList>
    </citation>
    <scope>NUCLEOTIDE SEQUENCE [LARGE SCALE GENOMIC DNA]</scope>
    <source>
        <strain evidence="1 2">NCH-1</strain>
    </source>
</reference>
<organism evidence="1 2">
    <name type="scientific">Anaplasma phagocytophilum str. NCH-1</name>
    <dbReference type="NCBI Taxonomy" id="1359161"/>
    <lineage>
        <taxon>Bacteria</taxon>
        <taxon>Pseudomonadati</taxon>
        <taxon>Pseudomonadota</taxon>
        <taxon>Alphaproteobacteria</taxon>
        <taxon>Rickettsiales</taxon>
        <taxon>Anaplasmataceae</taxon>
        <taxon>Anaplasma</taxon>
        <taxon>phagocytophilum group</taxon>
    </lineage>
</organism>
<protein>
    <submittedName>
        <fullName evidence="1">Uncharacterized protein</fullName>
    </submittedName>
</protein>